<dbReference type="GO" id="GO:0045936">
    <property type="term" value="P:negative regulation of phosphate metabolic process"/>
    <property type="evidence" value="ECO:0007669"/>
    <property type="project" value="InterPro"/>
</dbReference>
<gene>
    <name evidence="10" type="ORF">SAMN06296008_106171</name>
</gene>
<dbReference type="InterPro" id="IPR038078">
    <property type="entry name" value="PhoU-like_sf"/>
</dbReference>
<keyword evidence="11" id="KW-1185">Reference proteome</keyword>
<dbReference type="RefSeq" id="WP_084283495.1">
    <property type="nucleotide sequence ID" value="NZ_FWXJ01000006.1"/>
</dbReference>
<feature type="domain" description="PhoU" evidence="9">
    <location>
        <begin position="22"/>
        <end position="109"/>
    </location>
</feature>
<dbReference type="PANTHER" id="PTHR42930:SF3">
    <property type="entry name" value="PHOSPHATE-SPECIFIC TRANSPORT SYSTEM ACCESSORY PROTEIN PHOU"/>
    <property type="match status" value="1"/>
</dbReference>
<comment type="subunit">
    <text evidence="3 8">Homodimer.</text>
</comment>
<comment type="function">
    <text evidence="7 8">Plays a role in the regulation of phosphate uptake.</text>
</comment>
<comment type="similarity">
    <text evidence="2 8">Belongs to the PhoU family.</text>
</comment>
<protein>
    <recommendedName>
        <fullName evidence="8">Phosphate-specific transport system accessory protein PhoU</fullName>
    </recommendedName>
</protein>
<dbReference type="OrthoDB" id="9814256at2"/>
<dbReference type="InterPro" id="IPR028366">
    <property type="entry name" value="PhoU"/>
</dbReference>
<comment type="subcellular location">
    <subcellularLocation>
        <location evidence="1 8">Cytoplasm</location>
    </subcellularLocation>
</comment>
<evidence type="ECO:0000256" key="6">
    <source>
        <dbReference type="ARBA" id="ARBA00022592"/>
    </source>
</evidence>
<evidence type="ECO:0000256" key="5">
    <source>
        <dbReference type="ARBA" id="ARBA00022490"/>
    </source>
</evidence>
<dbReference type="AlphaFoldDB" id="A0A1W1ZW29"/>
<dbReference type="InterPro" id="IPR026022">
    <property type="entry name" value="PhoU_dom"/>
</dbReference>
<feature type="domain" description="PhoU" evidence="9">
    <location>
        <begin position="127"/>
        <end position="211"/>
    </location>
</feature>
<organism evidence="10 11">
    <name type="scientific">Polynucleobacter kasalickyi</name>
    <dbReference type="NCBI Taxonomy" id="1938817"/>
    <lineage>
        <taxon>Bacteria</taxon>
        <taxon>Pseudomonadati</taxon>
        <taxon>Pseudomonadota</taxon>
        <taxon>Betaproteobacteria</taxon>
        <taxon>Burkholderiales</taxon>
        <taxon>Burkholderiaceae</taxon>
        <taxon>Polynucleobacter</taxon>
    </lineage>
</organism>
<accession>A0A1W1ZW29</accession>
<reference evidence="10 11" key="1">
    <citation type="submission" date="2017-04" db="EMBL/GenBank/DDBJ databases">
        <authorList>
            <person name="Afonso C.L."/>
            <person name="Miller P.J."/>
            <person name="Scott M.A."/>
            <person name="Spackman E."/>
            <person name="Goraichik I."/>
            <person name="Dimitrov K.M."/>
            <person name="Suarez D.L."/>
            <person name="Swayne D.E."/>
        </authorList>
    </citation>
    <scope>NUCLEOTIDE SEQUENCE [LARGE SCALE GENOMIC DNA]</scope>
    <source>
        <strain evidence="10 11">VK13</strain>
    </source>
</reference>
<dbReference type="PIRSF" id="PIRSF003107">
    <property type="entry name" value="PhoU"/>
    <property type="match status" value="1"/>
</dbReference>
<dbReference type="FunFam" id="1.20.58.220:FF:000004">
    <property type="entry name" value="Phosphate-specific transport system accessory protein PhoU"/>
    <property type="match status" value="1"/>
</dbReference>
<keyword evidence="4 8" id="KW-0813">Transport</keyword>
<evidence type="ECO:0000256" key="4">
    <source>
        <dbReference type="ARBA" id="ARBA00022448"/>
    </source>
</evidence>
<dbReference type="NCBIfam" id="TIGR02135">
    <property type="entry name" value="phoU_full"/>
    <property type="match status" value="1"/>
</dbReference>
<dbReference type="Pfam" id="PF01895">
    <property type="entry name" value="PhoU"/>
    <property type="match status" value="2"/>
</dbReference>
<evidence type="ECO:0000256" key="8">
    <source>
        <dbReference type="PIRNR" id="PIRNR003107"/>
    </source>
</evidence>
<keyword evidence="6 8" id="KW-0592">Phosphate transport</keyword>
<dbReference type="EMBL" id="FWXJ01000006">
    <property type="protein sequence ID" value="SMC52556.1"/>
    <property type="molecule type" value="Genomic_DNA"/>
</dbReference>
<evidence type="ECO:0000256" key="7">
    <source>
        <dbReference type="ARBA" id="ARBA00056181"/>
    </source>
</evidence>
<keyword evidence="5 8" id="KW-0963">Cytoplasm</keyword>
<evidence type="ECO:0000256" key="2">
    <source>
        <dbReference type="ARBA" id="ARBA00008107"/>
    </source>
</evidence>
<dbReference type="STRING" id="1938817.SAMN06296008_106171"/>
<dbReference type="Proteomes" id="UP000192708">
    <property type="component" value="Unassembled WGS sequence"/>
</dbReference>
<dbReference type="GO" id="GO:0030643">
    <property type="term" value="P:intracellular phosphate ion homeostasis"/>
    <property type="evidence" value="ECO:0007669"/>
    <property type="project" value="InterPro"/>
</dbReference>
<evidence type="ECO:0000256" key="3">
    <source>
        <dbReference type="ARBA" id="ARBA00011738"/>
    </source>
</evidence>
<dbReference type="GO" id="GO:0006817">
    <property type="term" value="P:phosphate ion transport"/>
    <property type="evidence" value="ECO:0007669"/>
    <property type="project" value="UniProtKB-KW"/>
</dbReference>
<dbReference type="PANTHER" id="PTHR42930">
    <property type="entry name" value="PHOSPHATE-SPECIFIC TRANSPORT SYSTEM ACCESSORY PROTEIN PHOU"/>
    <property type="match status" value="1"/>
</dbReference>
<sequence length="234" mass="25951">MPDKHLSSQFDADLNSINAHMLEMGGLVESQLASAMKSFSTMDADLASEVMEKEKSVNAYEVAIDVECAEILARRQPTAKDLRLVMGVLKAISNLERVGDEADHIAARVRKLVDVNAPYQINVAEIRIAGQMALGLLRRSLDAFARMDSKAAAQIVADDIEIDNEFRGFVRKLNSYMSEDPRIISTALEILFIAKAVERIGDHAKNIAEFVIYVDKGMDVRHIPHAKLIEEANK</sequence>
<name>A0A1W1ZW29_9BURK</name>
<dbReference type="Gene3D" id="1.20.58.220">
    <property type="entry name" value="Phosphate transport system protein phou homolog 2, domain 2"/>
    <property type="match status" value="2"/>
</dbReference>
<proteinExistence type="inferred from homology"/>
<dbReference type="GO" id="GO:0005737">
    <property type="term" value="C:cytoplasm"/>
    <property type="evidence" value="ECO:0007669"/>
    <property type="project" value="UniProtKB-SubCell"/>
</dbReference>
<evidence type="ECO:0000313" key="11">
    <source>
        <dbReference type="Proteomes" id="UP000192708"/>
    </source>
</evidence>
<evidence type="ECO:0000256" key="1">
    <source>
        <dbReference type="ARBA" id="ARBA00004496"/>
    </source>
</evidence>
<dbReference type="SUPFAM" id="SSF109755">
    <property type="entry name" value="PhoU-like"/>
    <property type="match status" value="1"/>
</dbReference>
<evidence type="ECO:0000313" key="10">
    <source>
        <dbReference type="EMBL" id="SMC52556.1"/>
    </source>
</evidence>
<evidence type="ECO:0000259" key="9">
    <source>
        <dbReference type="Pfam" id="PF01895"/>
    </source>
</evidence>